<gene>
    <name evidence="3" type="ORF">EEDITHA_LOCUS3479</name>
</gene>
<comment type="caution">
    <text evidence="3">The sequence shown here is derived from an EMBL/GenBank/DDBJ whole genome shotgun (WGS) entry which is preliminary data.</text>
</comment>
<dbReference type="PANTHER" id="PTHR23003:SF3">
    <property type="entry name" value="FI21236P1-RELATED"/>
    <property type="match status" value="1"/>
</dbReference>
<evidence type="ECO:0000256" key="2">
    <source>
        <dbReference type="SAM" id="MobiDB-lite"/>
    </source>
</evidence>
<dbReference type="GO" id="GO:1990904">
    <property type="term" value="C:ribonucleoprotein complex"/>
    <property type="evidence" value="ECO:0007669"/>
    <property type="project" value="TreeGrafter"/>
</dbReference>
<protein>
    <recommendedName>
        <fullName evidence="5">RRM domain-containing protein</fullName>
    </recommendedName>
</protein>
<feature type="region of interest" description="Disordered" evidence="2">
    <location>
        <begin position="396"/>
        <end position="476"/>
    </location>
</feature>
<dbReference type="AlphaFoldDB" id="A0AAU9TLW3"/>
<feature type="compositionally biased region" description="Low complexity" evidence="2">
    <location>
        <begin position="427"/>
        <end position="441"/>
    </location>
</feature>
<feature type="region of interest" description="Disordered" evidence="2">
    <location>
        <begin position="63"/>
        <end position="87"/>
    </location>
</feature>
<dbReference type="CDD" id="cd00590">
    <property type="entry name" value="RRM_SF"/>
    <property type="match status" value="1"/>
</dbReference>
<dbReference type="PANTHER" id="PTHR23003">
    <property type="entry name" value="RNA RECOGNITION MOTIF RRM DOMAIN CONTAINING PROTEIN"/>
    <property type="match status" value="1"/>
</dbReference>
<sequence length="710" mass="77953">MDSNDNSNQSAPAAYLEITDFKREPNEDSSCETDNINQAIYLNQQKLHEVSENNVDDISISGVKRKNSEENSLNMQEDDSMSEVTNSPSVVVKRRRYSDSQCESISNSNDILDTNNLQCKEEIATYTLFVTNSPGEWTSQQIINFIREECGINISTIKDSREGNTESDFQIKLKFPSKEQLNRVHEKLKQRESEGKLKVHTNDDNCEGGNDVESDAMAQTDEREPTNADSPLIPDLDQIEIASDENAFYIREDYLNSLGIKMPITKWVTVTNFRCGKSELKEVLELAGTVLVCSVISISNKYANVMYSHPLEAVQAISMLNGQKFYGQTLKLTMNNSKDTNMLLPKGLADVGPGLGKYGKGLPDLVEQYKRFVKGQKSSIDVHLFQPELLRKIGIDPERDTSTPVVRSVASNSSSNHNDNVSEHGSDISPSDSSSTRNNGSQFGVIGQRITNSTNSTMNTQNTPNTPQFHNNRVSNFTPSNQQAIIRSNGPVINVRGQNSPMPVSSSIQGPRHLAPAPNAMPVYPNCPPIPGVDSTNTIRGSYSISVIGTTPMPAITGPIMTRGPLPSPMPSPISSPINPMRRPGPIPISHMSGPTNRFPCPGPRNVGPNIGPRAPVPVQNPIQVTNPIRPNGPGIPIRPYLHTNVQMFKGADAVTIQITNLPPSTNFVNLCQKLSEFGHVVFLEFTTPGCAVVRFLNPAEADKCLRILL</sequence>
<proteinExistence type="predicted"/>
<feature type="compositionally biased region" description="Low complexity" evidence="2">
    <location>
        <begin position="451"/>
        <end position="472"/>
    </location>
</feature>
<keyword evidence="4" id="KW-1185">Reference proteome</keyword>
<evidence type="ECO:0000313" key="4">
    <source>
        <dbReference type="Proteomes" id="UP001153954"/>
    </source>
</evidence>
<reference evidence="3" key="1">
    <citation type="submission" date="2022-03" db="EMBL/GenBank/DDBJ databases">
        <authorList>
            <person name="Tunstrom K."/>
        </authorList>
    </citation>
    <scope>NUCLEOTIDE SEQUENCE</scope>
</reference>
<feature type="compositionally biased region" description="Basic and acidic residues" evidence="2">
    <location>
        <begin position="187"/>
        <end position="203"/>
    </location>
</feature>
<dbReference type="InterPro" id="IPR050374">
    <property type="entry name" value="RRT5_SRSF_SR"/>
</dbReference>
<keyword evidence="1" id="KW-0694">RNA-binding</keyword>
<dbReference type="Gene3D" id="3.30.70.330">
    <property type="match status" value="1"/>
</dbReference>
<feature type="compositionally biased region" description="Low complexity" evidence="2">
    <location>
        <begin position="405"/>
        <end position="419"/>
    </location>
</feature>
<evidence type="ECO:0000313" key="3">
    <source>
        <dbReference type="EMBL" id="CAH2087192.1"/>
    </source>
</evidence>
<evidence type="ECO:0000256" key="1">
    <source>
        <dbReference type="ARBA" id="ARBA00022884"/>
    </source>
</evidence>
<dbReference type="InterPro" id="IPR035979">
    <property type="entry name" value="RBD_domain_sf"/>
</dbReference>
<dbReference type="GO" id="GO:0005737">
    <property type="term" value="C:cytoplasm"/>
    <property type="evidence" value="ECO:0007669"/>
    <property type="project" value="TreeGrafter"/>
</dbReference>
<dbReference type="Proteomes" id="UP001153954">
    <property type="component" value="Unassembled WGS sequence"/>
</dbReference>
<feature type="region of interest" description="Disordered" evidence="2">
    <location>
        <begin position="187"/>
        <end position="213"/>
    </location>
</feature>
<dbReference type="SUPFAM" id="SSF54928">
    <property type="entry name" value="RNA-binding domain, RBD"/>
    <property type="match status" value="1"/>
</dbReference>
<feature type="compositionally biased region" description="Acidic residues" evidence="2">
    <location>
        <begin position="204"/>
        <end position="213"/>
    </location>
</feature>
<accession>A0AAU9TLW3</accession>
<dbReference type="GO" id="GO:0005634">
    <property type="term" value="C:nucleus"/>
    <property type="evidence" value="ECO:0007669"/>
    <property type="project" value="TreeGrafter"/>
</dbReference>
<evidence type="ECO:0008006" key="5">
    <source>
        <dbReference type="Google" id="ProtNLM"/>
    </source>
</evidence>
<dbReference type="EMBL" id="CAKOGL010000006">
    <property type="protein sequence ID" value="CAH2087192.1"/>
    <property type="molecule type" value="Genomic_DNA"/>
</dbReference>
<dbReference type="InterPro" id="IPR012677">
    <property type="entry name" value="Nucleotide-bd_a/b_plait_sf"/>
</dbReference>
<name>A0AAU9TLW3_EUPED</name>
<organism evidence="3 4">
    <name type="scientific">Euphydryas editha</name>
    <name type="common">Edith's checkerspot</name>
    <dbReference type="NCBI Taxonomy" id="104508"/>
    <lineage>
        <taxon>Eukaryota</taxon>
        <taxon>Metazoa</taxon>
        <taxon>Ecdysozoa</taxon>
        <taxon>Arthropoda</taxon>
        <taxon>Hexapoda</taxon>
        <taxon>Insecta</taxon>
        <taxon>Pterygota</taxon>
        <taxon>Neoptera</taxon>
        <taxon>Endopterygota</taxon>
        <taxon>Lepidoptera</taxon>
        <taxon>Glossata</taxon>
        <taxon>Ditrysia</taxon>
        <taxon>Papilionoidea</taxon>
        <taxon>Nymphalidae</taxon>
        <taxon>Nymphalinae</taxon>
        <taxon>Euphydryas</taxon>
    </lineage>
</organism>
<dbReference type="GO" id="GO:0003729">
    <property type="term" value="F:mRNA binding"/>
    <property type="evidence" value="ECO:0007669"/>
    <property type="project" value="TreeGrafter"/>
</dbReference>